<gene>
    <name evidence="8" type="ORF">LEA_18991</name>
</gene>
<organism evidence="8">
    <name type="scientific">human gut metagenome</name>
    <dbReference type="NCBI Taxonomy" id="408170"/>
    <lineage>
        <taxon>unclassified sequences</taxon>
        <taxon>metagenomes</taxon>
        <taxon>organismal metagenomes</taxon>
    </lineage>
</organism>
<feature type="non-terminal residue" evidence="8">
    <location>
        <position position="1"/>
    </location>
</feature>
<protein>
    <submittedName>
        <fullName evidence="8">L-arabinose isomerase</fullName>
        <ecNumber evidence="8">5.3.1.4</ecNumber>
    </submittedName>
</protein>
<keyword evidence="3" id="KW-0464">Manganese</keyword>
<dbReference type="InterPro" id="IPR003762">
    <property type="entry name" value="Lara_isomerase"/>
</dbReference>
<feature type="domain" description="L-arabinose isomerase C-terminal" evidence="6">
    <location>
        <begin position="158"/>
        <end position="243"/>
    </location>
</feature>
<evidence type="ECO:0000259" key="7">
    <source>
        <dbReference type="Pfam" id="PF24856"/>
    </source>
</evidence>
<evidence type="ECO:0000256" key="4">
    <source>
        <dbReference type="ARBA" id="ARBA00023235"/>
    </source>
</evidence>
<evidence type="ECO:0000256" key="3">
    <source>
        <dbReference type="ARBA" id="ARBA00023211"/>
    </source>
</evidence>
<sequence>FGMNMNNVAVTDGDRVEFEQRLGYHVDYYPVSSLMEYYKKVTDADADALVEEYKKEYTIKIDESGEEVYWEKVKNAAKAEIALRRVLKDENAVAFTTNFDDLGDADIDDPNFCGFDQIPGLASQRLMAEGYGFGAEGDWKTACLYRTLWVMNQGLEKGCSFLEDYTLNFAADRTSSLQSHMLEVCPLIATDKPKLEVHFLGIGIRKQQTARLVFTSKTGKGVKATVVDLGNRFRLIASEVECIE</sequence>
<dbReference type="Pfam" id="PF24856">
    <property type="entry name" value="AraA_central"/>
    <property type="match status" value="1"/>
</dbReference>
<dbReference type="InterPro" id="IPR055390">
    <property type="entry name" value="AraA_central"/>
</dbReference>
<keyword evidence="5" id="KW-0119">Carbohydrate metabolism</keyword>
<feature type="non-terminal residue" evidence="8">
    <location>
        <position position="244"/>
    </location>
</feature>
<evidence type="ECO:0000256" key="1">
    <source>
        <dbReference type="ARBA" id="ARBA00022723"/>
    </source>
</evidence>
<evidence type="ECO:0000256" key="5">
    <source>
        <dbReference type="ARBA" id="ARBA00023277"/>
    </source>
</evidence>
<dbReference type="SUPFAM" id="SSF50443">
    <property type="entry name" value="FucI/AraA C-terminal domain-like"/>
    <property type="match status" value="1"/>
</dbReference>
<dbReference type="GO" id="GO:0046872">
    <property type="term" value="F:metal ion binding"/>
    <property type="evidence" value="ECO:0007669"/>
    <property type="project" value="UniProtKB-KW"/>
</dbReference>
<dbReference type="EC" id="5.3.1.4" evidence="8"/>
<keyword evidence="2" id="KW-0054">Arabinose catabolism</keyword>
<dbReference type="AlphaFoldDB" id="K1RS15"/>
<dbReference type="PANTHER" id="PTHR38464:SF1">
    <property type="entry name" value="L-ARABINOSE ISOMERASE"/>
    <property type="match status" value="1"/>
</dbReference>
<dbReference type="GO" id="GO:0005829">
    <property type="term" value="C:cytosol"/>
    <property type="evidence" value="ECO:0007669"/>
    <property type="project" value="TreeGrafter"/>
</dbReference>
<dbReference type="InterPro" id="IPR004216">
    <property type="entry name" value="Fuc/Ara_isomerase_C"/>
</dbReference>
<dbReference type="GO" id="GO:0019569">
    <property type="term" value="P:L-arabinose catabolic process to D-xylulose 5-phosphate"/>
    <property type="evidence" value="ECO:0007669"/>
    <property type="project" value="TreeGrafter"/>
</dbReference>
<accession>K1RS15</accession>
<proteinExistence type="predicted"/>
<reference evidence="8" key="1">
    <citation type="journal article" date="2013" name="Environ. Microbiol.">
        <title>Microbiota from the distal guts of lean and obese adolescents exhibit partial functional redundancy besides clear differences in community structure.</title>
        <authorList>
            <person name="Ferrer M."/>
            <person name="Ruiz A."/>
            <person name="Lanza F."/>
            <person name="Haange S.B."/>
            <person name="Oberbach A."/>
            <person name="Till H."/>
            <person name="Bargiela R."/>
            <person name="Campoy C."/>
            <person name="Segura M.T."/>
            <person name="Richter M."/>
            <person name="von Bergen M."/>
            <person name="Seifert J."/>
            <person name="Suarez A."/>
        </authorList>
    </citation>
    <scope>NUCLEOTIDE SEQUENCE</scope>
</reference>
<dbReference type="GO" id="GO:0008733">
    <property type="term" value="F:L-arabinose isomerase activity"/>
    <property type="evidence" value="ECO:0007669"/>
    <property type="project" value="UniProtKB-EC"/>
</dbReference>
<dbReference type="SUPFAM" id="SSF53743">
    <property type="entry name" value="FucI/AraA N-terminal and middle domains"/>
    <property type="match status" value="1"/>
</dbReference>
<comment type="caution">
    <text evidence="8">The sequence shown here is derived from an EMBL/GenBank/DDBJ whole genome shotgun (WGS) entry which is preliminary data.</text>
</comment>
<dbReference type="InterPro" id="IPR024664">
    <property type="entry name" value="Ara_Isoase_C"/>
</dbReference>
<dbReference type="PANTHER" id="PTHR38464">
    <property type="entry name" value="L-ARABINOSE ISOMERASE"/>
    <property type="match status" value="1"/>
</dbReference>
<feature type="domain" description="L-arabinose isomerase central" evidence="7">
    <location>
        <begin position="1"/>
        <end position="154"/>
    </location>
</feature>
<name>K1RS15_9ZZZZ</name>
<keyword evidence="4 8" id="KW-0413">Isomerase</keyword>
<keyword evidence="1" id="KW-0479">Metal-binding</keyword>
<dbReference type="InterPro" id="IPR009015">
    <property type="entry name" value="Fucose_isomerase_N/cen_sf"/>
</dbReference>
<evidence type="ECO:0000256" key="2">
    <source>
        <dbReference type="ARBA" id="ARBA00022935"/>
    </source>
</evidence>
<dbReference type="Pfam" id="PF11762">
    <property type="entry name" value="Arabinose_Iso_C"/>
    <property type="match status" value="1"/>
</dbReference>
<evidence type="ECO:0000259" key="6">
    <source>
        <dbReference type="Pfam" id="PF11762"/>
    </source>
</evidence>
<dbReference type="EMBL" id="AJWY01013047">
    <property type="protein sequence ID" value="EKC48203.1"/>
    <property type="molecule type" value="Genomic_DNA"/>
</dbReference>
<evidence type="ECO:0000313" key="8">
    <source>
        <dbReference type="EMBL" id="EKC48203.1"/>
    </source>
</evidence>